<gene>
    <name evidence="9" type="ORF">KTS45_12235</name>
</gene>
<evidence type="ECO:0000256" key="6">
    <source>
        <dbReference type="ARBA" id="ARBA00022840"/>
    </source>
</evidence>
<dbReference type="SMART" id="SM00387">
    <property type="entry name" value="HATPase_c"/>
    <property type="match status" value="1"/>
</dbReference>
<proteinExistence type="predicted"/>
<dbReference type="SUPFAM" id="SSF55874">
    <property type="entry name" value="ATPase domain of HSP90 chaperone/DNA topoisomerase II/histidine kinase"/>
    <property type="match status" value="1"/>
</dbReference>
<dbReference type="OrthoDB" id="3369at2157"/>
<evidence type="ECO:0000256" key="7">
    <source>
        <dbReference type="SAM" id="Phobius"/>
    </source>
</evidence>
<dbReference type="EC" id="2.7.13.3" evidence="2"/>
<dbReference type="Pfam" id="PF02518">
    <property type="entry name" value="HATPase_c"/>
    <property type="match status" value="1"/>
</dbReference>
<reference evidence="9 10" key="1">
    <citation type="submission" date="2021-06" db="EMBL/GenBank/DDBJ databases">
        <title>New haloarchaea isolates fom saline soil.</title>
        <authorList>
            <person name="Duran-Viseras A."/>
            <person name="Sanchez-Porro C.S."/>
            <person name="Ventosa A."/>
        </authorList>
    </citation>
    <scope>NUCLEOTIDE SEQUENCE [LARGE SCALE GENOMIC DNA]</scope>
    <source>
        <strain evidence="9 10">JCM 183640</strain>
    </source>
</reference>
<dbReference type="PANTHER" id="PTHR44936:SF10">
    <property type="entry name" value="SENSOR PROTEIN RSTB"/>
    <property type="match status" value="1"/>
</dbReference>
<evidence type="ECO:0000256" key="3">
    <source>
        <dbReference type="ARBA" id="ARBA00022679"/>
    </source>
</evidence>
<keyword evidence="6" id="KW-0067">ATP-binding</keyword>
<keyword evidence="7" id="KW-1133">Transmembrane helix</keyword>
<evidence type="ECO:0000256" key="4">
    <source>
        <dbReference type="ARBA" id="ARBA00022741"/>
    </source>
</evidence>
<dbReference type="RefSeq" id="WP_162317811.1">
    <property type="nucleotide sequence ID" value="NZ_JAHQXF010000002.1"/>
</dbReference>
<accession>A0A8J7YCZ7</accession>
<feature type="domain" description="Histidine kinase" evidence="8">
    <location>
        <begin position="164"/>
        <end position="367"/>
    </location>
</feature>
<feature type="transmembrane region" description="Helical" evidence="7">
    <location>
        <begin position="78"/>
        <end position="100"/>
    </location>
</feature>
<evidence type="ECO:0000313" key="10">
    <source>
        <dbReference type="Proteomes" id="UP000766550"/>
    </source>
</evidence>
<dbReference type="GO" id="GO:0005524">
    <property type="term" value="F:ATP binding"/>
    <property type="evidence" value="ECO:0007669"/>
    <property type="project" value="UniProtKB-KW"/>
</dbReference>
<name>A0A8J7YCZ7_9EURY</name>
<dbReference type="InterPro" id="IPR005467">
    <property type="entry name" value="His_kinase_dom"/>
</dbReference>
<evidence type="ECO:0000259" key="8">
    <source>
        <dbReference type="PROSITE" id="PS50109"/>
    </source>
</evidence>
<keyword evidence="3" id="KW-0808">Transferase</keyword>
<dbReference type="PROSITE" id="PS50109">
    <property type="entry name" value="HIS_KIN"/>
    <property type="match status" value="1"/>
</dbReference>
<comment type="catalytic activity">
    <reaction evidence="1">
        <text>ATP + protein L-histidine = ADP + protein N-phospho-L-histidine.</text>
        <dbReference type="EC" id="2.7.13.3"/>
    </reaction>
</comment>
<evidence type="ECO:0000313" key="9">
    <source>
        <dbReference type="EMBL" id="MBV0924966.1"/>
    </source>
</evidence>
<feature type="transmembrane region" description="Helical" evidence="7">
    <location>
        <begin position="112"/>
        <end position="131"/>
    </location>
</feature>
<keyword evidence="7" id="KW-0472">Membrane</keyword>
<keyword evidence="5" id="KW-0418">Kinase</keyword>
<comment type="caution">
    <text evidence="9">The sequence shown here is derived from an EMBL/GenBank/DDBJ whole genome shotgun (WGS) entry which is preliminary data.</text>
</comment>
<evidence type="ECO:0000256" key="1">
    <source>
        <dbReference type="ARBA" id="ARBA00000085"/>
    </source>
</evidence>
<dbReference type="InterPro" id="IPR050980">
    <property type="entry name" value="2C_sensor_his_kinase"/>
</dbReference>
<dbReference type="Proteomes" id="UP000766550">
    <property type="component" value="Unassembled WGS sequence"/>
</dbReference>
<keyword evidence="10" id="KW-1185">Reference proteome</keyword>
<dbReference type="InterPro" id="IPR003594">
    <property type="entry name" value="HATPase_dom"/>
</dbReference>
<feature type="transmembrane region" description="Helical" evidence="7">
    <location>
        <begin position="46"/>
        <end position="66"/>
    </location>
</feature>
<organism evidence="9 10">
    <name type="scientific">Haloarcula limicola</name>
    <dbReference type="NCBI Taxonomy" id="1429915"/>
    <lineage>
        <taxon>Archaea</taxon>
        <taxon>Methanobacteriati</taxon>
        <taxon>Methanobacteriota</taxon>
        <taxon>Stenosarchaea group</taxon>
        <taxon>Halobacteria</taxon>
        <taxon>Halobacteriales</taxon>
        <taxon>Haloarculaceae</taxon>
        <taxon>Haloarcula</taxon>
    </lineage>
</organism>
<feature type="transmembrane region" description="Helical" evidence="7">
    <location>
        <begin position="12"/>
        <end position="34"/>
    </location>
</feature>
<evidence type="ECO:0000256" key="5">
    <source>
        <dbReference type="ARBA" id="ARBA00022777"/>
    </source>
</evidence>
<sequence length="388" mass="42443">MYRGRGDATIPSAIYAGGILLLSWSIVEPVALLLTGSPDVFRHRYLIGYVTIVPACLTLIWGGRWLPRSDIPAKYDATIAMFSVAAGAGFLLFNLFLMLFFPTGSTWIVTNWVRWALSLGLCVGFVIGTLYSRGLSGGIAAERQSLRAEHMRKKRELIHHMNSILRHEVLNSAQVIQGNAESLRQSDDAIDPSDERISRIYRQGTDLTEVTREVRALLNVVEGDRQLQPVNLTETLRDEVERIRLNHPDVDIDLSVPAGIVVEGDDLLGRVFGNLLRNAVEHNAPGSLRIAVEVETVDEAAAVAIRDNGDGIPERCLDTLFDRPQVGTHGLGLHIVRELVNSYSGTVELVDTGTGGTTFEVTVPLARARAAGPAEAKNPVDRAETPEI</sequence>
<dbReference type="PANTHER" id="PTHR44936">
    <property type="entry name" value="SENSOR PROTEIN CREC"/>
    <property type="match status" value="1"/>
</dbReference>
<keyword evidence="7" id="KW-0812">Transmembrane</keyword>
<dbReference type="InterPro" id="IPR004358">
    <property type="entry name" value="Sig_transdc_His_kin-like_C"/>
</dbReference>
<dbReference type="PRINTS" id="PR00344">
    <property type="entry name" value="BCTRLSENSOR"/>
</dbReference>
<evidence type="ECO:0000256" key="2">
    <source>
        <dbReference type="ARBA" id="ARBA00012438"/>
    </source>
</evidence>
<dbReference type="GO" id="GO:0004673">
    <property type="term" value="F:protein histidine kinase activity"/>
    <property type="evidence" value="ECO:0007669"/>
    <property type="project" value="UniProtKB-EC"/>
</dbReference>
<dbReference type="Gene3D" id="3.30.565.10">
    <property type="entry name" value="Histidine kinase-like ATPase, C-terminal domain"/>
    <property type="match status" value="1"/>
</dbReference>
<dbReference type="EMBL" id="JAHQXF010000002">
    <property type="protein sequence ID" value="MBV0924966.1"/>
    <property type="molecule type" value="Genomic_DNA"/>
</dbReference>
<protein>
    <recommendedName>
        <fullName evidence="2">histidine kinase</fullName>
        <ecNumber evidence="2">2.7.13.3</ecNumber>
    </recommendedName>
</protein>
<dbReference type="CDD" id="cd00075">
    <property type="entry name" value="HATPase"/>
    <property type="match status" value="1"/>
</dbReference>
<dbReference type="AlphaFoldDB" id="A0A8J7YCZ7"/>
<keyword evidence="4" id="KW-0547">Nucleotide-binding</keyword>
<dbReference type="InterPro" id="IPR036890">
    <property type="entry name" value="HATPase_C_sf"/>
</dbReference>